<dbReference type="AlphaFoldDB" id="A0AAX2RA80"/>
<accession>A0AAX2RA80</accession>
<organism evidence="1 2">
    <name type="scientific">Burkholderia cepacia</name>
    <name type="common">Pseudomonas cepacia</name>
    <dbReference type="NCBI Taxonomy" id="292"/>
    <lineage>
        <taxon>Bacteria</taxon>
        <taxon>Pseudomonadati</taxon>
        <taxon>Pseudomonadota</taxon>
        <taxon>Betaproteobacteria</taxon>
        <taxon>Burkholderiales</taxon>
        <taxon>Burkholderiaceae</taxon>
        <taxon>Burkholderia</taxon>
        <taxon>Burkholderia cepacia complex</taxon>
    </lineage>
</organism>
<proteinExistence type="predicted"/>
<protein>
    <submittedName>
        <fullName evidence="1">Uncharacterized protein</fullName>
    </submittedName>
</protein>
<evidence type="ECO:0000313" key="1">
    <source>
        <dbReference type="EMBL" id="TEU31700.1"/>
    </source>
</evidence>
<evidence type="ECO:0000313" key="2">
    <source>
        <dbReference type="Proteomes" id="UP000298234"/>
    </source>
</evidence>
<dbReference type="EMBL" id="SNSQ01000115">
    <property type="protein sequence ID" value="TEU31700.1"/>
    <property type="molecule type" value="Genomic_DNA"/>
</dbReference>
<reference evidence="1 2" key="1">
    <citation type="submission" date="2019-03" db="EMBL/GenBank/DDBJ databases">
        <title>Burkholderia cepacia outbreak.</title>
        <authorList>
            <person name="Farzana R."/>
            <person name="Walsh T.R."/>
        </authorList>
    </citation>
    <scope>NUCLEOTIDE SEQUENCE [LARGE SCALE GENOMIC DNA]</scope>
    <source>
        <strain evidence="2">d13</strain>
    </source>
</reference>
<comment type="caution">
    <text evidence="1">The sequence shown here is derived from an EMBL/GenBank/DDBJ whole genome shotgun (WGS) entry which is preliminary data.</text>
</comment>
<name>A0AAX2RA80_BURCE</name>
<sequence>MTTTSRKFAPLMAAVAFGGLIGSVLYQAPLCRRPSMLLDSAEMQYCDLRDSADAGAKGHGYPAFGKRTGLNLRLADTGNYQLLYIAGQHQMEDTGRRVATMLGANGGYLDARGNFVGAAEQWSLPAAELIDGPVRDADAGTVALLLQKPSNN</sequence>
<gene>
    <name evidence="1" type="ORF">E3D37_44485</name>
</gene>
<dbReference type="RefSeq" id="WP_134257887.1">
    <property type="nucleotide sequence ID" value="NZ_CAJMXM010000005.1"/>
</dbReference>
<dbReference type="Proteomes" id="UP000298234">
    <property type="component" value="Unassembled WGS sequence"/>
</dbReference>